<comment type="similarity">
    <text evidence="1">Belongs to the thioesterase family.</text>
</comment>
<evidence type="ECO:0000313" key="4">
    <source>
        <dbReference type="EMBL" id="NRN66561.1"/>
    </source>
</evidence>
<dbReference type="SUPFAM" id="SSF53474">
    <property type="entry name" value="alpha/beta-Hydrolases"/>
    <property type="match status" value="1"/>
</dbReference>
<keyword evidence="5" id="KW-1185">Reference proteome</keyword>
<dbReference type="Gene3D" id="3.40.50.1820">
    <property type="entry name" value="alpha/beta hydrolase"/>
    <property type="match status" value="1"/>
</dbReference>
<evidence type="ECO:0000256" key="1">
    <source>
        <dbReference type="ARBA" id="ARBA00007169"/>
    </source>
</evidence>
<gene>
    <name evidence="4" type="ORF">GC106_37860</name>
</gene>
<dbReference type="InterPro" id="IPR020802">
    <property type="entry name" value="TesA-like"/>
</dbReference>
<dbReference type="InterPro" id="IPR029058">
    <property type="entry name" value="AB_hydrolase_fold"/>
</dbReference>
<reference evidence="4 5" key="1">
    <citation type="submission" date="2020-01" db="EMBL/GenBank/DDBJ databases">
        <title>Kibdelosporangium persica a novel Actinomycetes from a hot desert in Iran.</title>
        <authorList>
            <person name="Safaei N."/>
            <person name="Zaburannyi N."/>
            <person name="Mueller R."/>
            <person name="Wink J."/>
        </authorList>
    </citation>
    <scope>NUCLEOTIDE SEQUENCE [LARGE SCALE GENOMIC DNA]</scope>
    <source>
        <strain evidence="4 5">4NS15</strain>
    </source>
</reference>
<evidence type="ECO:0000313" key="5">
    <source>
        <dbReference type="Proteomes" id="UP000763557"/>
    </source>
</evidence>
<protein>
    <submittedName>
        <fullName evidence="4">Thioesterase involved in non-ribosomal peptide biosynthesis</fullName>
    </submittedName>
</protein>
<name>A0ABX2F5E5_9PSEU</name>
<dbReference type="Proteomes" id="UP000763557">
    <property type="component" value="Unassembled WGS sequence"/>
</dbReference>
<dbReference type="EMBL" id="JAAATY010000010">
    <property type="protein sequence ID" value="NRN66561.1"/>
    <property type="molecule type" value="Genomic_DNA"/>
</dbReference>
<organism evidence="4 5">
    <name type="scientific">Kibdelosporangium persicum</name>
    <dbReference type="NCBI Taxonomy" id="2698649"/>
    <lineage>
        <taxon>Bacteria</taxon>
        <taxon>Bacillati</taxon>
        <taxon>Actinomycetota</taxon>
        <taxon>Actinomycetes</taxon>
        <taxon>Pseudonocardiales</taxon>
        <taxon>Pseudonocardiaceae</taxon>
        <taxon>Kibdelosporangium</taxon>
    </lineage>
</organism>
<dbReference type="PANTHER" id="PTHR11487">
    <property type="entry name" value="THIOESTERASE"/>
    <property type="match status" value="1"/>
</dbReference>
<dbReference type="RefSeq" id="WP_415830050.1">
    <property type="nucleotide sequence ID" value="NZ_CBCSGW010000003.1"/>
</dbReference>
<dbReference type="Pfam" id="PF00975">
    <property type="entry name" value="Thioesterase"/>
    <property type="match status" value="1"/>
</dbReference>
<dbReference type="PANTHER" id="PTHR11487:SF0">
    <property type="entry name" value="S-ACYL FATTY ACID SYNTHASE THIOESTERASE, MEDIUM CHAIN"/>
    <property type="match status" value="1"/>
</dbReference>
<dbReference type="InterPro" id="IPR012223">
    <property type="entry name" value="TEII"/>
</dbReference>
<accession>A0ABX2F5E5</accession>
<keyword evidence="2" id="KW-0378">Hydrolase</keyword>
<sequence>MSGAENMTLAPGETSAWIRRFHPAPEARTRLVCLPHAGGSAPYFFPVSRALAPDIDVLAVQYPGRQDRRAEKCIDNIAELADHVAGQLTAWADKPLTLFGHSMGATLAFEVARRLGPEMTVLGVIASGRCAPSSTRFDNVHNLDDTRLLGELRLLSGTDAQILGDEEIVRMVLPAIRADYTAAETYRCDPGVRIPYPILTMIGDDDPRASLDEARAWAGHTEAEFGMRIFPGGHFYLNDHADAVITTVAGQIGTWSAAVSPVR</sequence>
<proteinExistence type="inferred from homology"/>
<dbReference type="InterPro" id="IPR001031">
    <property type="entry name" value="Thioesterase"/>
</dbReference>
<comment type="caution">
    <text evidence="4">The sequence shown here is derived from an EMBL/GenBank/DDBJ whole genome shotgun (WGS) entry which is preliminary data.</text>
</comment>
<feature type="domain" description="Thioesterase TesA-like" evidence="3">
    <location>
        <begin position="32"/>
        <end position="252"/>
    </location>
</feature>
<evidence type="ECO:0000256" key="2">
    <source>
        <dbReference type="ARBA" id="ARBA00022801"/>
    </source>
</evidence>
<evidence type="ECO:0000259" key="3">
    <source>
        <dbReference type="SMART" id="SM00824"/>
    </source>
</evidence>
<dbReference type="SMART" id="SM00824">
    <property type="entry name" value="PKS_TE"/>
    <property type="match status" value="1"/>
</dbReference>